<protein>
    <submittedName>
        <fullName evidence="1">Uncharacterized protein</fullName>
    </submittedName>
</protein>
<dbReference type="Proteomes" id="UP000185687">
    <property type="component" value="Unassembled WGS sequence"/>
</dbReference>
<proteinExistence type="predicted"/>
<organism evidence="1 2">
    <name type="scientific">Natronorubrum daqingense</name>
    <dbReference type="NCBI Taxonomy" id="588898"/>
    <lineage>
        <taxon>Archaea</taxon>
        <taxon>Methanobacteriati</taxon>
        <taxon>Methanobacteriota</taxon>
        <taxon>Stenosarchaea group</taxon>
        <taxon>Halobacteria</taxon>
        <taxon>Halobacteriales</taxon>
        <taxon>Natrialbaceae</taxon>
        <taxon>Natronorubrum</taxon>
    </lineage>
</organism>
<dbReference type="EMBL" id="FTNP01000001">
    <property type="protein sequence ID" value="SIR28415.1"/>
    <property type="molecule type" value="Genomic_DNA"/>
</dbReference>
<accession>A0A1N6ZNN7</accession>
<reference evidence="1 2" key="1">
    <citation type="submission" date="2017-01" db="EMBL/GenBank/DDBJ databases">
        <authorList>
            <person name="Mah S.A."/>
            <person name="Swanson W.J."/>
            <person name="Moy G.W."/>
            <person name="Vacquier V.D."/>
        </authorList>
    </citation>
    <scope>NUCLEOTIDE SEQUENCE [LARGE SCALE GENOMIC DNA]</scope>
    <source>
        <strain evidence="1 2">CGMCC 1.8909</strain>
    </source>
</reference>
<name>A0A1N6ZNN7_9EURY</name>
<keyword evidence="2" id="KW-1185">Reference proteome</keyword>
<evidence type="ECO:0000313" key="2">
    <source>
        <dbReference type="Proteomes" id="UP000185687"/>
    </source>
</evidence>
<evidence type="ECO:0000313" key="1">
    <source>
        <dbReference type="EMBL" id="SIR28415.1"/>
    </source>
</evidence>
<gene>
    <name evidence="1" type="ORF">SAMN05421809_0861</name>
</gene>
<sequence length="34" mass="4006">MVMFSQVTYTKKYSDFKSARTVESRNVEKRYAPG</sequence>
<dbReference type="AlphaFoldDB" id="A0A1N6ZNN7"/>